<evidence type="ECO:0000313" key="2">
    <source>
        <dbReference type="EMBL" id="KAF7126588.1"/>
    </source>
</evidence>
<protein>
    <submittedName>
        <fullName evidence="2">Uncharacterized protein</fullName>
    </submittedName>
</protein>
<gene>
    <name evidence="2" type="ORF">RHSIM_Rhsim11G0035300</name>
</gene>
<reference evidence="2" key="1">
    <citation type="submission" date="2019-11" db="EMBL/GenBank/DDBJ databases">
        <authorList>
            <person name="Liu Y."/>
            <person name="Hou J."/>
            <person name="Li T.-Q."/>
            <person name="Guan C.-H."/>
            <person name="Wu X."/>
            <person name="Wu H.-Z."/>
            <person name="Ling F."/>
            <person name="Zhang R."/>
            <person name="Shi X.-G."/>
            <person name="Ren J.-P."/>
            <person name="Chen E.-F."/>
            <person name="Sun J.-M."/>
        </authorList>
    </citation>
    <scope>NUCLEOTIDE SEQUENCE</scope>
    <source>
        <strain evidence="2">Adult_tree_wgs_1</strain>
        <tissue evidence="2">Leaves</tissue>
    </source>
</reference>
<name>A0A834G6B9_RHOSS</name>
<accession>A0A834G6B9</accession>
<sequence length="233" mass="26735">MKKKKHGIVLLLMLMHFGSFQSQSAVLSGEAKGAAATIEARLQLGTKLSEVVKNKDDALALFALFRDEGYILTEHEGRFCVCSSLPWFPMSSFCFLGYFFFFWTEDLTFRILEFFSHDLCVCYTCFIGVFPNLDDFEIYRSTQKSSFPQDMLKSMFRVSYLYWLEKNARIKTRSVFDDCRQGGKLQISLDYVLREFNHAKKDGELAGWEVDGLIARPLPNRIRPGSISSAVKC</sequence>
<dbReference type="OrthoDB" id="364779at2759"/>
<comment type="caution">
    <text evidence="2">The sequence shown here is derived from an EMBL/GenBank/DDBJ whole genome shotgun (WGS) entry which is preliminary data.</text>
</comment>
<proteinExistence type="predicted"/>
<feature type="signal peptide" evidence="1">
    <location>
        <begin position="1"/>
        <end position="22"/>
    </location>
</feature>
<dbReference type="Proteomes" id="UP000626092">
    <property type="component" value="Unassembled WGS sequence"/>
</dbReference>
<feature type="chain" id="PRO_5032915672" evidence="1">
    <location>
        <begin position="23"/>
        <end position="233"/>
    </location>
</feature>
<evidence type="ECO:0000313" key="3">
    <source>
        <dbReference type="Proteomes" id="UP000626092"/>
    </source>
</evidence>
<evidence type="ECO:0000256" key="1">
    <source>
        <dbReference type="SAM" id="SignalP"/>
    </source>
</evidence>
<keyword evidence="1" id="KW-0732">Signal</keyword>
<keyword evidence="3" id="KW-1185">Reference proteome</keyword>
<dbReference type="AlphaFoldDB" id="A0A834G6B9"/>
<dbReference type="EMBL" id="WJXA01000011">
    <property type="protein sequence ID" value="KAF7126588.1"/>
    <property type="molecule type" value="Genomic_DNA"/>
</dbReference>
<organism evidence="2 3">
    <name type="scientific">Rhododendron simsii</name>
    <name type="common">Sims's rhododendron</name>
    <dbReference type="NCBI Taxonomy" id="118357"/>
    <lineage>
        <taxon>Eukaryota</taxon>
        <taxon>Viridiplantae</taxon>
        <taxon>Streptophyta</taxon>
        <taxon>Embryophyta</taxon>
        <taxon>Tracheophyta</taxon>
        <taxon>Spermatophyta</taxon>
        <taxon>Magnoliopsida</taxon>
        <taxon>eudicotyledons</taxon>
        <taxon>Gunneridae</taxon>
        <taxon>Pentapetalae</taxon>
        <taxon>asterids</taxon>
        <taxon>Ericales</taxon>
        <taxon>Ericaceae</taxon>
        <taxon>Ericoideae</taxon>
        <taxon>Rhodoreae</taxon>
        <taxon>Rhododendron</taxon>
    </lineage>
</organism>